<keyword evidence="4" id="KW-1185">Reference proteome</keyword>
<evidence type="ECO:0000313" key="3">
    <source>
        <dbReference type="EMBL" id="GAK53646.1"/>
    </source>
</evidence>
<dbReference type="HOGENOM" id="CLU_1109709_0_0_0"/>
<evidence type="ECO:0000259" key="2">
    <source>
        <dbReference type="Pfam" id="PF13649"/>
    </source>
</evidence>
<accession>A0A0S6W7E2</accession>
<protein>
    <submittedName>
        <fullName evidence="3">Methyltransferase domain family</fullName>
    </submittedName>
</protein>
<dbReference type="InterPro" id="IPR029063">
    <property type="entry name" value="SAM-dependent_MTases_sf"/>
</dbReference>
<dbReference type="InterPro" id="IPR041698">
    <property type="entry name" value="Methyltransf_25"/>
</dbReference>
<reference evidence="3" key="1">
    <citation type="journal article" date="2015" name="PeerJ">
        <title>First genomic representation of candidate bacterial phylum KSB3 points to enhanced environmental sensing as a trigger of wastewater bulking.</title>
        <authorList>
            <person name="Sekiguchi Y."/>
            <person name="Ohashi A."/>
            <person name="Parks D.H."/>
            <person name="Yamauchi T."/>
            <person name="Tyson G.W."/>
            <person name="Hugenholtz P."/>
        </authorList>
    </citation>
    <scope>NUCLEOTIDE SEQUENCE [LARGE SCALE GENOMIC DNA]</scope>
</reference>
<dbReference type="GO" id="GO:0032259">
    <property type="term" value="P:methylation"/>
    <property type="evidence" value="ECO:0007669"/>
    <property type="project" value="UniProtKB-KW"/>
</dbReference>
<dbReference type="AlphaFoldDB" id="A0A0S6W7E2"/>
<gene>
    <name evidence="3" type="ORF">U14_04913</name>
</gene>
<dbReference type="Pfam" id="PF13649">
    <property type="entry name" value="Methyltransf_25"/>
    <property type="match status" value="1"/>
</dbReference>
<dbReference type="GO" id="GO:0008168">
    <property type="term" value="F:methyltransferase activity"/>
    <property type="evidence" value="ECO:0007669"/>
    <property type="project" value="UniProtKB-KW"/>
</dbReference>
<evidence type="ECO:0000256" key="1">
    <source>
        <dbReference type="ARBA" id="ARBA00022679"/>
    </source>
</evidence>
<dbReference type="Proteomes" id="UP000030700">
    <property type="component" value="Unassembled WGS sequence"/>
</dbReference>
<dbReference type="EMBL" id="DF820459">
    <property type="protein sequence ID" value="GAK53646.1"/>
    <property type="molecule type" value="Genomic_DNA"/>
</dbReference>
<dbReference type="PANTHER" id="PTHR43861">
    <property type="entry name" value="TRANS-ACONITATE 2-METHYLTRANSFERASE-RELATED"/>
    <property type="match status" value="1"/>
</dbReference>
<proteinExistence type="predicted"/>
<dbReference type="STRING" id="1499966.U14_04913"/>
<keyword evidence="1 3" id="KW-0808">Transferase</keyword>
<keyword evidence="3" id="KW-0489">Methyltransferase</keyword>
<name>A0A0S6W7E2_9BACT</name>
<evidence type="ECO:0000313" key="4">
    <source>
        <dbReference type="Proteomes" id="UP000030700"/>
    </source>
</evidence>
<organism evidence="3">
    <name type="scientific">Candidatus Moduliflexus flocculans</name>
    <dbReference type="NCBI Taxonomy" id="1499966"/>
    <lineage>
        <taxon>Bacteria</taxon>
        <taxon>Candidatus Moduliflexota</taxon>
        <taxon>Candidatus Moduliflexia</taxon>
        <taxon>Candidatus Moduliflexales</taxon>
        <taxon>Candidatus Moduliflexaceae</taxon>
    </lineage>
</organism>
<sequence length="250" mass="28895">MSVQTFYDEFFTRADASPAHAQLCERVYGQNLCQHGMADMKQIEMLLERLAIRPKDRILDLGCGNGYLTEYLHDRQPACYTGIDISEVAIQQARQRVAAATKRLHFQVGDISRLDEPEQSFDTIISIDSHYFIEPLEPWLEMLYALLKPGGRLAIFSDEGRGIEGADESRLDAEETLMAQRFSQVGYRFTSVNFSAENRAHWRLKQQVAEELREAFFAEDNEFLYQNRLGECTQSNRDFDCRFLFLVHKS</sequence>
<dbReference type="Gene3D" id="3.40.50.150">
    <property type="entry name" value="Vaccinia Virus protein VP39"/>
    <property type="match status" value="1"/>
</dbReference>
<dbReference type="SUPFAM" id="SSF53335">
    <property type="entry name" value="S-adenosyl-L-methionine-dependent methyltransferases"/>
    <property type="match status" value="1"/>
</dbReference>
<feature type="domain" description="Methyltransferase" evidence="2">
    <location>
        <begin position="58"/>
        <end position="151"/>
    </location>
</feature>
<dbReference type="CDD" id="cd02440">
    <property type="entry name" value="AdoMet_MTases"/>
    <property type="match status" value="1"/>
</dbReference>